<feature type="transmembrane region" description="Helical" evidence="2">
    <location>
        <begin position="2161"/>
        <end position="2182"/>
    </location>
</feature>
<feature type="transmembrane region" description="Helical" evidence="2">
    <location>
        <begin position="1979"/>
        <end position="2012"/>
    </location>
</feature>
<dbReference type="GO" id="GO:0046872">
    <property type="term" value="F:metal ion binding"/>
    <property type="evidence" value="ECO:0007669"/>
    <property type="project" value="InterPro"/>
</dbReference>
<feature type="transmembrane region" description="Helical" evidence="2">
    <location>
        <begin position="1684"/>
        <end position="1703"/>
    </location>
</feature>
<name>A0AA36JMW6_9DINO</name>
<dbReference type="SUPFAM" id="SSF159034">
    <property type="entry name" value="Mib/herc2 domain-like"/>
    <property type="match status" value="1"/>
</dbReference>
<feature type="transmembrane region" description="Helical" evidence="2">
    <location>
        <begin position="2018"/>
        <end position="2042"/>
    </location>
</feature>
<dbReference type="InterPro" id="IPR010606">
    <property type="entry name" value="Mib_Herc2"/>
</dbReference>
<dbReference type="PANTHER" id="PTHR12741">
    <property type="entry name" value="LYST-INTERACTING PROTEIN LIP5 DOPAMINE RESPONSIVE PROTEIN DRG-1"/>
    <property type="match status" value="1"/>
</dbReference>
<dbReference type="Pfam" id="PF02364">
    <property type="entry name" value="Glucan_synthase"/>
    <property type="match status" value="1"/>
</dbReference>
<organism evidence="4 5">
    <name type="scientific">Effrenium voratum</name>
    <dbReference type="NCBI Taxonomy" id="2562239"/>
    <lineage>
        <taxon>Eukaryota</taxon>
        <taxon>Sar</taxon>
        <taxon>Alveolata</taxon>
        <taxon>Dinophyceae</taxon>
        <taxon>Suessiales</taxon>
        <taxon>Symbiodiniaceae</taxon>
        <taxon>Effrenium</taxon>
    </lineage>
</organism>
<feature type="transmembrane region" description="Helical" evidence="2">
    <location>
        <begin position="986"/>
        <end position="1005"/>
    </location>
</feature>
<evidence type="ECO:0000313" key="5">
    <source>
        <dbReference type="Proteomes" id="UP001178507"/>
    </source>
</evidence>
<feature type="transmembrane region" description="Helical" evidence="2">
    <location>
        <begin position="1658"/>
        <end position="1678"/>
    </location>
</feature>
<keyword evidence="2" id="KW-0472">Membrane</keyword>
<evidence type="ECO:0000313" key="4">
    <source>
        <dbReference type="EMBL" id="CAJ1409150.1"/>
    </source>
</evidence>
<gene>
    <name evidence="4" type="ORF">EVOR1521_LOCUS30323</name>
</gene>
<feature type="transmembrane region" description="Helical" evidence="2">
    <location>
        <begin position="1715"/>
        <end position="1735"/>
    </location>
</feature>
<feature type="transmembrane region" description="Helical" evidence="2">
    <location>
        <begin position="1838"/>
        <end position="1859"/>
    </location>
</feature>
<proteinExistence type="predicted"/>
<dbReference type="GO" id="GO:0003843">
    <property type="term" value="F:1,3-beta-D-glucan synthase activity"/>
    <property type="evidence" value="ECO:0007669"/>
    <property type="project" value="InterPro"/>
</dbReference>
<keyword evidence="2" id="KW-1133">Transmembrane helix</keyword>
<comment type="caution">
    <text evidence="4">The sequence shown here is derived from an EMBL/GenBank/DDBJ whole genome shotgun (WGS) entry which is preliminary data.</text>
</comment>
<feature type="transmembrane region" description="Helical" evidence="2">
    <location>
        <begin position="1044"/>
        <end position="1068"/>
    </location>
</feature>
<dbReference type="PANTHER" id="PTHR12741:SF48">
    <property type="entry name" value="1,3-BETA-GLUCAN SYNTHASE COMPONENT FKS1-RELATED"/>
    <property type="match status" value="1"/>
</dbReference>
<evidence type="ECO:0000256" key="2">
    <source>
        <dbReference type="SAM" id="Phobius"/>
    </source>
</evidence>
<dbReference type="InterPro" id="IPR037252">
    <property type="entry name" value="Mib_Herc2_sf"/>
</dbReference>
<feature type="region of interest" description="Disordered" evidence="1">
    <location>
        <begin position="2389"/>
        <end position="2454"/>
    </location>
</feature>
<dbReference type="PROSITE" id="PS51416">
    <property type="entry name" value="MIB_HERC2"/>
    <property type="match status" value="1"/>
</dbReference>
<evidence type="ECO:0000256" key="1">
    <source>
        <dbReference type="SAM" id="MobiDB-lite"/>
    </source>
</evidence>
<dbReference type="Proteomes" id="UP001178507">
    <property type="component" value="Unassembled WGS sequence"/>
</dbReference>
<sequence length="2793" mass="314669">QRRASLQLCPRAIKCPRRSHTEKRFWCVRLGGSDPMPKAGSSLHGLMKSMQALCKAALFASMLTHAAAQANPECVFVSGNSSNSSNISITDLAGLKAVKYAPHMMGANFNDKYNSFLSSLYRRDLELISEQLGANAVRLMAPDFALPDSGSWKPFLDTCTSFNLSVVPTFSIQHYLAEGLAASEMEALIQEKFGPFMRYFVQGGGALPFGSHPCLSTGGTLHESVKFWSVGGLPTLENLVGSSRLITNGYSAADDSSLIERRFTRIALRAVYSCVAQMLGGTEAEARGANKIALAVDMSFPAATVGTKAFLPGLEDMMSSFERSDFEGELFDIWILEVKLPPVESAVSAVMDAFENLNKTHAVRKPLIPQVGVASAVRRDRKPNLVPDLQQEMLLVAWNRTQQMACGSMIVDEFADDWTRSVSRECQSNGDSDLMQTFCGEPSGLLKETDIVPDEFLGLVSHTNWFLHSCVRPRWDNAAVIQAFELSFCLPFNARSKTGGFHFHWPSPPSDATPPCYCVLPSHLHVYNVEGSLPSLFVWFGGLAAILLAFGLIKVTRQTREAALSAGRLTIPKAVAYFDNQLGMGRSAALRRHRPSVPKGHSGISAPGESYEMVLTLECRAFANDPRRRMGVDEGVSITVKAKSQHCEVVSQLVRNAWGVQQRLLENHVMAEERCLALRWHQWQEDTFVIAVTNVWRRALESYHLWVGQPREATKPTLTMFQETLLFYTMQAVAEQVMHAPEIMNAFFHILISEETGNMLRYDLMCKIIDEYIHNSDPFYSRGLTLDDINDAVPRRLGSTSLEELERKLKHCTHRGPIISKLYPARGMFAGLKLALDFRPAFELKSMLGVAAYGIFSEDLSKRPFWLFQRWAWYHAVVLALVELATVWNLGYIHNSAPRRCEMLKRLIGLVTSVAVVALDTAMAGTDIAKWVSPGFLLWRAVYLTLLRNNLPIPGFRPSQPFPQGPKDPKPKFDSEGATAPFLKRLFYWICVMGFCFLGEIYVVFPVMQGLSFDSLCSSRCTPLPWRSECIACNCSMSILYMMLGSMLCIDVFMGHVLFTSVVGIILGTQRGLNGMRKAPDSAVFLSDSELGVGENNPRAGKLMQRVFGNGWRHTWNLICYRLWKEDLLSMAESDQLMQMASKSNSDKNPDAPVYLHTLHPVVRERFTFFFASLRTICEDRLRMEENPPISHHGIFRTHDIMPLSQVLPAVNEEVILQDPFLQGNNGANLKWIIMKYPQEWQRLTARLAETNLLLRYLGKAQPPVSDKTRIEVRLWASMRSQTVMRTVQGAVNYHIALEANPTIVSPHSTITKRQQLEKYVELVWSHQTHGEDNKKDSDVRRLLSLYEDYPIYLVFDLDMVHLTTLDRKIMGQMVRRRLRHEMGVTDEYFDDTHFFDHFPYMSCKAMYRKRPLLDERRKLIRELELTNLDAKFIASQVETFDPTSVLNLELMEAMPRRLPLMIGKNKGNLTQGKAGNQLMALRFCKGFALQAMDANMGSFIGEAFKVPMVLKRFQPRGSRRDVVTARLIGFREHIFTVAHGICGDINAVAEWCFGTSIQRVQTWLGVRMHYGHPDFVDLYWARNRGSMSKATPHINLSEDIYLGFNVKNRGEKSDHFDFLEWEKGREVSFNAASTFLYKISGGNIGVWRSKDLTESAMVLPTIDLLSFYFATVGYFVSLTVIDMTMYLYVGFHLMLTMASVSLHELGSLGTTMSVEWILGPGFFMYLPPLFEGLLEYGGLAEGFRRIVVGFDSTASILPAGLLYWALTLMFFTFQNKTKSSAVRQALRTGTATYRATGRPNANTRLTLLDTFLQYRQMQFQDACLFLYYYVLYRSANMGMAGALPMATIIFACICWLIVPTLFAPYPTWKNLCEDVESFYHFMMRCPADRSRAELYHTRMWITISASGNKPAQDPPKAGAKGQPGNLFEVLLQAAMEQDSRFNYRFTDDCMSLVWSCCRTTLLFAVLPSSCIEACEFCLFMWVVHAFLVLAFGVFVDLLWIAVCWLLFLLLFAKATSFSTILLAGMLFFSFLDSVSKVLLFLSRRWRKLPGRGRPVTAKNVRVGMKVLPGKDWMYDMKKDDAKQNAAAGCSMVGTVTNCDDCQELGYCEVLWVNGMEGRYRITTSWQTASDLRRHPDWYAVCVEATVLMFGTYHLNLFVAFVAMIGHTCAAIVLIFIDSNWFGNWHAKMMRMPTAMEMDQAHTIEGAGKSGSVGAPPIAMTELQDQIVLEDLKREPWAKRELKPKSDPMPPACIMDDPAYRGAEWKEVCRVKLKKVAVRASVTNLRREFKIVAVAVESRDGLECGLDVPLQTGGSVLFGFENGVENFENLRGLLGLTEEDDADPRDQVERVWLPVYKFEVPYALTGEPWSMRSGSLLVEGKDGQKLVGATSKKLEADSDEEQTPAAAIRLGRMGPSRSAPPAITPRTTPNTSKANSRESSPKRGPMAWKKPSRMPKVPEMRAPEMFGIVRSDGSTRMFPATNEILEEGDLMMLSQGSVRNFAMLRAKSLFGQWCVGAGFKMVYTLDLPGRRRKYRSNALGKALSSEFNDGDYKTEELGDKEPEESTSAFEFAKVFILHFLGPEQSGAMSCASRACYRASRMPNLFPQASAFGIVTVDVEQDEVTTKAQLLFGFCDDVPHEKGLSNFCGFKRKEDLDRCIGTRWLPVFNFRVPDAWVNISIGEVLMEEDLSITGICRRGADVSRELWFPGVQEKFEEQDEVVLTMTSAMLFAEKHLDGAKPHSLPSCNIMDARKLHAHYLSFLWAWENKRHEDLELDLELEFDVRAKKNAMVRI</sequence>
<dbReference type="GO" id="GO:0000148">
    <property type="term" value="C:1,3-beta-D-glucan synthase complex"/>
    <property type="evidence" value="ECO:0007669"/>
    <property type="project" value="InterPro"/>
</dbReference>
<keyword evidence="2" id="KW-0812">Transmembrane</keyword>
<dbReference type="EMBL" id="CAUJNA010003754">
    <property type="protein sequence ID" value="CAJ1409150.1"/>
    <property type="molecule type" value="Genomic_DNA"/>
</dbReference>
<feature type="transmembrane region" description="Helical" evidence="2">
    <location>
        <begin position="1755"/>
        <end position="1774"/>
    </location>
</feature>
<feature type="non-terminal residue" evidence="4">
    <location>
        <position position="2793"/>
    </location>
</feature>
<feature type="transmembrane region" description="Helical" evidence="2">
    <location>
        <begin position="903"/>
        <end position="922"/>
    </location>
</feature>
<keyword evidence="5" id="KW-1185">Reference proteome</keyword>
<evidence type="ECO:0000259" key="3">
    <source>
        <dbReference type="PROSITE" id="PS51416"/>
    </source>
</evidence>
<accession>A0AA36JMW6</accession>
<feature type="domain" description="MIB/HERC2" evidence="3">
    <location>
        <begin position="2053"/>
        <end position="2138"/>
    </location>
</feature>
<feature type="compositionally biased region" description="Polar residues" evidence="1">
    <location>
        <begin position="2425"/>
        <end position="2434"/>
    </location>
</feature>
<dbReference type="InterPro" id="IPR003440">
    <property type="entry name" value="Glyco_trans_48_dom"/>
</dbReference>
<reference evidence="4" key="1">
    <citation type="submission" date="2023-08" db="EMBL/GenBank/DDBJ databases">
        <authorList>
            <person name="Chen Y."/>
            <person name="Shah S."/>
            <person name="Dougan E. K."/>
            <person name="Thang M."/>
            <person name="Chan C."/>
        </authorList>
    </citation>
    <scope>NUCLEOTIDE SEQUENCE</scope>
</reference>
<dbReference type="GO" id="GO:0016567">
    <property type="term" value="P:protein ubiquitination"/>
    <property type="evidence" value="ECO:0007669"/>
    <property type="project" value="InterPro"/>
</dbReference>
<dbReference type="GO" id="GO:0005886">
    <property type="term" value="C:plasma membrane"/>
    <property type="evidence" value="ECO:0007669"/>
    <property type="project" value="TreeGrafter"/>
</dbReference>
<protein>
    <recommendedName>
        <fullName evidence="3">MIB/HERC2 domain-containing protein</fullName>
    </recommendedName>
</protein>
<feature type="transmembrane region" description="Helical" evidence="2">
    <location>
        <begin position="871"/>
        <end position="891"/>
    </location>
</feature>
<dbReference type="GO" id="GO:0006075">
    <property type="term" value="P:(1-&gt;3)-beta-D-glucan biosynthetic process"/>
    <property type="evidence" value="ECO:0007669"/>
    <property type="project" value="InterPro"/>
</dbReference>
<dbReference type="GO" id="GO:0004842">
    <property type="term" value="F:ubiquitin-protein transferase activity"/>
    <property type="evidence" value="ECO:0007669"/>
    <property type="project" value="InterPro"/>
</dbReference>